<evidence type="ECO:0000313" key="3">
    <source>
        <dbReference type="Proteomes" id="UP000323000"/>
    </source>
</evidence>
<dbReference type="GO" id="GO:0006412">
    <property type="term" value="P:translation"/>
    <property type="evidence" value="ECO:0007669"/>
    <property type="project" value="InterPro"/>
</dbReference>
<dbReference type="Pfam" id="PF17257">
    <property type="entry name" value="DUF5323"/>
    <property type="match status" value="1"/>
</dbReference>
<dbReference type="OrthoDB" id="1735336at2759"/>
<dbReference type="GO" id="GO:0003735">
    <property type="term" value="F:structural constituent of ribosome"/>
    <property type="evidence" value="ECO:0007669"/>
    <property type="project" value="InterPro"/>
</dbReference>
<dbReference type="InterPro" id="IPR020526">
    <property type="entry name" value="Ribosomal_cL38"/>
</dbReference>
<evidence type="ECO:0000313" key="2">
    <source>
        <dbReference type="EMBL" id="TXG51699.1"/>
    </source>
</evidence>
<feature type="region of interest" description="Disordered" evidence="1">
    <location>
        <begin position="86"/>
        <end position="105"/>
    </location>
</feature>
<dbReference type="Pfam" id="PF01715">
    <property type="entry name" value="IPPT"/>
    <property type="match status" value="1"/>
</dbReference>
<accession>A0A5C7H4N9</accession>
<organism evidence="2 3">
    <name type="scientific">Acer yangbiense</name>
    <dbReference type="NCBI Taxonomy" id="1000413"/>
    <lineage>
        <taxon>Eukaryota</taxon>
        <taxon>Viridiplantae</taxon>
        <taxon>Streptophyta</taxon>
        <taxon>Embryophyta</taxon>
        <taxon>Tracheophyta</taxon>
        <taxon>Spermatophyta</taxon>
        <taxon>Magnoliopsida</taxon>
        <taxon>eudicotyledons</taxon>
        <taxon>Gunneridae</taxon>
        <taxon>Pentapetalae</taxon>
        <taxon>rosids</taxon>
        <taxon>malvids</taxon>
        <taxon>Sapindales</taxon>
        <taxon>Sapindaceae</taxon>
        <taxon>Hippocastanoideae</taxon>
        <taxon>Acereae</taxon>
        <taxon>Acer</taxon>
    </lineage>
</organism>
<name>A0A5C7H4N9_9ROSI</name>
<dbReference type="PANTHER" id="PTHR36798:SF2">
    <property type="entry name" value="LARGE RIBOSOMAL SUBUNIT PROTEIN CL38"/>
    <property type="match status" value="1"/>
</dbReference>
<dbReference type="Proteomes" id="UP000323000">
    <property type="component" value="Chromosome 11"/>
</dbReference>
<dbReference type="GO" id="GO:0005840">
    <property type="term" value="C:ribosome"/>
    <property type="evidence" value="ECO:0007669"/>
    <property type="project" value="InterPro"/>
</dbReference>
<dbReference type="EMBL" id="VAHF01000011">
    <property type="protein sequence ID" value="TXG51699.1"/>
    <property type="molecule type" value="Genomic_DNA"/>
</dbReference>
<evidence type="ECO:0000256" key="1">
    <source>
        <dbReference type="SAM" id="MobiDB-lite"/>
    </source>
</evidence>
<sequence length="264" mass="28915">MKRTFKKFSFRGVDLDALLDSLLMSLSISSLHVLALALDLRLSCQIKHSNLASFGIKTTTPVRGNGNGNNNKNNGLVLMIECSSRPQKKATAHHRKTRPRKSQPWDINCKPTVYAPLLPLPPDWTFLSDDDSSSSGDTANGGGVLAGIINEILSRNHIPVIVEGTNYYIQALVSPFLLDDSAEDTDESCPSDLLGDEQTDLEPDFGSDSAYSYENLKDLDPVAAKRIHPNNHRKISQYLSLYARSGVLPSKLYQGKAAEVGCLN</sequence>
<dbReference type="GO" id="GO:0019843">
    <property type="term" value="F:rRNA binding"/>
    <property type="evidence" value="ECO:0007669"/>
    <property type="project" value="InterPro"/>
</dbReference>
<keyword evidence="3" id="KW-1185">Reference proteome</keyword>
<proteinExistence type="predicted"/>
<gene>
    <name evidence="2" type="ORF">EZV62_024223</name>
</gene>
<feature type="compositionally biased region" description="Basic residues" evidence="1">
    <location>
        <begin position="86"/>
        <end position="101"/>
    </location>
</feature>
<dbReference type="AlphaFoldDB" id="A0A5C7H4N9"/>
<dbReference type="PANTHER" id="PTHR36798">
    <property type="entry name" value="50S RIBOSOMAL PROTEIN 6, CHLOROPLASTIC"/>
    <property type="match status" value="1"/>
</dbReference>
<dbReference type="Gene3D" id="3.40.50.300">
    <property type="entry name" value="P-loop containing nucleotide triphosphate hydrolases"/>
    <property type="match status" value="1"/>
</dbReference>
<comment type="caution">
    <text evidence="2">The sequence shown here is derived from an EMBL/GenBank/DDBJ whole genome shotgun (WGS) entry which is preliminary data.</text>
</comment>
<dbReference type="InterPro" id="IPR027417">
    <property type="entry name" value="P-loop_NTPase"/>
</dbReference>
<protein>
    <submittedName>
        <fullName evidence="2">Uncharacterized protein</fullName>
    </submittedName>
</protein>
<reference evidence="3" key="1">
    <citation type="journal article" date="2019" name="Gigascience">
        <title>De novo genome assembly of the endangered Acer yangbiense, a plant species with extremely small populations endemic to Yunnan Province, China.</title>
        <authorList>
            <person name="Yang J."/>
            <person name="Wariss H.M."/>
            <person name="Tao L."/>
            <person name="Zhang R."/>
            <person name="Yun Q."/>
            <person name="Hollingsworth P."/>
            <person name="Dao Z."/>
            <person name="Luo G."/>
            <person name="Guo H."/>
            <person name="Ma Y."/>
            <person name="Sun W."/>
        </authorList>
    </citation>
    <scope>NUCLEOTIDE SEQUENCE [LARGE SCALE GENOMIC DNA]</scope>
    <source>
        <strain evidence="3">cv. Malutang</strain>
    </source>
</reference>
<dbReference type="Gene3D" id="1.10.20.140">
    <property type="match status" value="1"/>
</dbReference>
<dbReference type="GO" id="GO:0009507">
    <property type="term" value="C:chloroplast"/>
    <property type="evidence" value="ECO:0007669"/>
    <property type="project" value="InterPro"/>
</dbReference>